<organism evidence="3 4">
    <name type="scientific">Paenibacillus glycanilyticus</name>
    <dbReference type="NCBI Taxonomy" id="126569"/>
    <lineage>
        <taxon>Bacteria</taxon>
        <taxon>Bacillati</taxon>
        <taxon>Bacillota</taxon>
        <taxon>Bacilli</taxon>
        <taxon>Bacillales</taxon>
        <taxon>Paenibacillaceae</taxon>
        <taxon>Paenibacillus</taxon>
    </lineage>
</organism>
<feature type="coiled-coil region" evidence="1">
    <location>
        <begin position="80"/>
        <end position="206"/>
    </location>
</feature>
<keyword evidence="1" id="KW-0175">Coiled coil</keyword>
<name>A0ABQ6GFS6_9BACL</name>
<sequence>MFSPFQKKKEQQQTREDLGVRRDVEESQEEVSVSSASAEYNEEQTSSVLVNKGHLDKRSLDLVFAVEQMIKAKQTVEMSHNDLQDRLGHANGQIDRLNRDLKNLGKVIEEREKSILDLEKRLSDKNLKVDQMMDDYRELHSALSGEIEELKGVIELERQNYAGLLQKHNETTADKNKKINDLEEKNTRLEAELSQMKQKFDALRQEKTHLLNIVNDFTNRLTSPFAPQSGSIDGGSSD</sequence>
<evidence type="ECO:0000256" key="2">
    <source>
        <dbReference type="SAM" id="MobiDB-lite"/>
    </source>
</evidence>
<comment type="caution">
    <text evidence="3">The sequence shown here is derived from an EMBL/GenBank/DDBJ whole genome shotgun (WGS) entry which is preliminary data.</text>
</comment>
<gene>
    <name evidence="3" type="ORF">MU1_41600</name>
</gene>
<protein>
    <submittedName>
        <fullName evidence="3">Uncharacterized protein</fullName>
    </submittedName>
</protein>
<feature type="compositionally biased region" description="Basic and acidic residues" evidence="2">
    <location>
        <begin position="7"/>
        <end position="25"/>
    </location>
</feature>
<keyword evidence="4" id="KW-1185">Reference proteome</keyword>
<dbReference type="Proteomes" id="UP001157114">
    <property type="component" value="Unassembled WGS sequence"/>
</dbReference>
<dbReference type="Gene3D" id="1.10.287.1490">
    <property type="match status" value="1"/>
</dbReference>
<evidence type="ECO:0000313" key="4">
    <source>
        <dbReference type="Proteomes" id="UP001157114"/>
    </source>
</evidence>
<evidence type="ECO:0000313" key="3">
    <source>
        <dbReference type="EMBL" id="GLX69814.1"/>
    </source>
</evidence>
<proteinExistence type="predicted"/>
<feature type="compositionally biased region" description="Low complexity" evidence="2">
    <location>
        <begin position="30"/>
        <end position="39"/>
    </location>
</feature>
<reference evidence="3 4" key="1">
    <citation type="submission" date="2023-03" db="EMBL/GenBank/DDBJ databases">
        <title>Draft genome sequence of the bacteria which degrade cell wall of Tricholomamatutake.</title>
        <authorList>
            <person name="Konishi Y."/>
            <person name="Fukuta Y."/>
            <person name="Shirasaka N."/>
        </authorList>
    </citation>
    <scope>NUCLEOTIDE SEQUENCE [LARGE SCALE GENOMIC DNA]</scope>
    <source>
        <strain evidence="4">mu1</strain>
    </source>
</reference>
<feature type="region of interest" description="Disordered" evidence="2">
    <location>
        <begin position="1"/>
        <end position="44"/>
    </location>
</feature>
<accession>A0ABQ6GFS6</accession>
<dbReference type="EMBL" id="BSSQ01000016">
    <property type="protein sequence ID" value="GLX69814.1"/>
    <property type="molecule type" value="Genomic_DNA"/>
</dbReference>
<evidence type="ECO:0000256" key="1">
    <source>
        <dbReference type="SAM" id="Coils"/>
    </source>
</evidence>